<evidence type="ECO:0000259" key="4">
    <source>
        <dbReference type="Pfam" id="PF13579"/>
    </source>
</evidence>
<evidence type="ECO:0000256" key="1">
    <source>
        <dbReference type="ARBA" id="ARBA00021292"/>
    </source>
</evidence>
<dbReference type="SUPFAM" id="SSF53756">
    <property type="entry name" value="UDP-Glycosyltransferase/glycogen phosphorylase"/>
    <property type="match status" value="1"/>
</dbReference>
<organism evidence="5 6">
    <name type="scientific">Leifsonia kafniensis</name>
    <dbReference type="NCBI Taxonomy" id="475957"/>
    <lineage>
        <taxon>Bacteria</taxon>
        <taxon>Bacillati</taxon>
        <taxon>Actinomycetota</taxon>
        <taxon>Actinomycetes</taxon>
        <taxon>Micrococcales</taxon>
        <taxon>Microbacteriaceae</taxon>
        <taxon>Leifsonia</taxon>
    </lineage>
</organism>
<dbReference type="EMBL" id="BAABCN010000010">
    <property type="protein sequence ID" value="GAA3887074.1"/>
    <property type="molecule type" value="Genomic_DNA"/>
</dbReference>
<keyword evidence="6" id="KW-1185">Reference proteome</keyword>
<dbReference type="InterPro" id="IPR050194">
    <property type="entry name" value="Glycosyltransferase_grp1"/>
</dbReference>
<feature type="domain" description="Glycosyltransferase subfamily 4-like N-terminal" evidence="4">
    <location>
        <begin position="20"/>
        <end position="202"/>
    </location>
</feature>
<dbReference type="InterPro" id="IPR028098">
    <property type="entry name" value="Glyco_trans_4-like_N"/>
</dbReference>
<gene>
    <name evidence="5" type="ORF">GCM10022381_31400</name>
</gene>
<dbReference type="Proteomes" id="UP001501803">
    <property type="component" value="Unassembled WGS sequence"/>
</dbReference>
<keyword evidence="3" id="KW-0808">Transferase</keyword>
<dbReference type="CDD" id="cd03794">
    <property type="entry name" value="GT4_WbuB-like"/>
    <property type="match status" value="1"/>
</dbReference>
<comment type="caution">
    <text evidence="5">The sequence shown here is derived from an EMBL/GenBank/DDBJ whole genome shotgun (WGS) entry which is preliminary data.</text>
</comment>
<proteinExistence type="predicted"/>
<dbReference type="PANTHER" id="PTHR45947:SF3">
    <property type="entry name" value="SULFOQUINOVOSYL TRANSFERASE SQD2"/>
    <property type="match status" value="1"/>
</dbReference>
<dbReference type="Pfam" id="PF13579">
    <property type="entry name" value="Glyco_trans_4_4"/>
    <property type="match status" value="1"/>
</dbReference>
<dbReference type="Pfam" id="PF13692">
    <property type="entry name" value="Glyco_trans_1_4"/>
    <property type="match status" value="1"/>
</dbReference>
<evidence type="ECO:0000256" key="2">
    <source>
        <dbReference type="ARBA" id="ARBA00022676"/>
    </source>
</evidence>
<dbReference type="Gene3D" id="3.40.50.2000">
    <property type="entry name" value="Glycogen Phosphorylase B"/>
    <property type="match status" value="2"/>
</dbReference>
<name>A0ABP7KTX5_9MICO</name>
<dbReference type="PANTHER" id="PTHR45947">
    <property type="entry name" value="SULFOQUINOVOSYL TRANSFERASE SQD2"/>
    <property type="match status" value="1"/>
</dbReference>
<reference evidence="6" key="1">
    <citation type="journal article" date="2019" name="Int. J. Syst. Evol. Microbiol.">
        <title>The Global Catalogue of Microorganisms (GCM) 10K type strain sequencing project: providing services to taxonomists for standard genome sequencing and annotation.</title>
        <authorList>
            <consortium name="The Broad Institute Genomics Platform"/>
            <consortium name="The Broad Institute Genome Sequencing Center for Infectious Disease"/>
            <person name="Wu L."/>
            <person name="Ma J."/>
        </authorList>
    </citation>
    <scope>NUCLEOTIDE SEQUENCE [LARGE SCALE GENOMIC DNA]</scope>
    <source>
        <strain evidence="6">JCM 17021</strain>
    </source>
</reference>
<keyword evidence="2" id="KW-0328">Glycosyltransferase</keyword>
<protein>
    <recommendedName>
        <fullName evidence="1">D-inositol 3-phosphate glycosyltransferase</fullName>
    </recommendedName>
</protein>
<accession>A0ABP7KTX5</accession>
<evidence type="ECO:0000256" key="3">
    <source>
        <dbReference type="ARBA" id="ARBA00022679"/>
    </source>
</evidence>
<evidence type="ECO:0000313" key="5">
    <source>
        <dbReference type="EMBL" id="GAA3887074.1"/>
    </source>
</evidence>
<evidence type="ECO:0000313" key="6">
    <source>
        <dbReference type="Proteomes" id="UP001501803"/>
    </source>
</evidence>
<sequence length="444" mass="47757">MSSDPVRLTTLCLNYAPELTGIAVYTSGLAEGLADADLPVHVITGYPHYPEWRIHDGYTGLSRVEHDAAVTLTRLRHPVPRRPRLANRLVMELTFGLRAILTNWKKPDVVLLVTPALFSTGLAVLKARLSHTPTCIWVQDIYSLGVQESGTGGQLPARMLRRFERRILNSATSVVVIHDRFKRYLTEELQVSADRIDVVRNWSHVEAGDPGRRDDVRRARGWAPDDIVVLHAGNMGAKQGLENVVNASEIASAQGSKVRFVLLGDGNQRAALHALGPNPRLEFVDPLPDAEFAAVLSAADILLVNERPGLTEMSVPSKLTSYFSTGLPVIAATDAESITAEELERAGGGLRVNAGAPGALVDAAEDLGADPELAASYGVAGRLFTERTLAAAPAIEQFRVILLRLARGTASGDDDGTKLDSGATDVVLAEPEVSAPVRGVFDLK</sequence>